<reference evidence="1" key="1">
    <citation type="submission" date="2020-05" db="EMBL/GenBank/DDBJ databases">
        <title>Mycena genomes resolve the evolution of fungal bioluminescence.</title>
        <authorList>
            <person name="Tsai I.J."/>
        </authorList>
    </citation>
    <scope>NUCLEOTIDE SEQUENCE</scope>
    <source>
        <strain evidence="1">171206Taipei</strain>
    </source>
</reference>
<organism evidence="1 2">
    <name type="scientific">Mycena indigotica</name>
    <dbReference type="NCBI Taxonomy" id="2126181"/>
    <lineage>
        <taxon>Eukaryota</taxon>
        <taxon>Fungi</taxon>
        <taxon>Dikarya</taxon>
        <taxon>Basidiomycota</taxon>
        <taxon>Agaricomycotina</taxon>
        <taxon>Agaricomycetes</taxon>
        <taxon>Agaricomycetidae</taxon>
        <taxon>Agaricales</taxon>
        <taxon>Marasmiineae</taxon>
        <taxon>Mycenaceae</taxon>
        <taxon>Mycena</taxon>
    </lineage>
</organism>
<evidence type="ECO:0000313" key="1">
    <source>
        <dbReference type="EMBL" id="KAF7310307.1"/>
    </source>
</evidence>
<dbReference type="GeneID" id="59343388"/>
<evidence type="ECO:0008006" key="3">
    <source>
        <dbReference type="Google" id="ProtNLM"/>
    </source>
</evidence>
<dbReference type="RefSeq" id="XP_037223757.1">
    <property type="nucleotide sequence ID" value="XM_037360872.1"/>
</dbReference>
<accession>A0A8H6WA25</accession>
<name>A0A8H6WA25_9AGAR</name>
<dbReference type="Proteomes" id="UP000636479">
    <property type="component" value="Unassembled WGS sequence"/>
</dbReference>
<protein>
    <recommendedName>
        <fullName evidence="3">F-box domain-containing protein</fullName>
    </recommendedName>
</protein>
<sequence length="384" mass="43156">MGDRIPPELIHLIVDHVKDRESLRACSLVALIFRAPCQQRLWTTMALRVQHDAAIVEPLQYPHSISTAKSTLEACPHLASYITCLKLTIVPETTDFAAVGLASTIKLLPNLTKVSLYPLNEVETSWTDIPDALRSVTESLLEMPTLRQVELAFFFAVPRQLLGRIFAESRCVYLRGIYLEHHKNASEQPSSPSSLERFKTRTIDIGYYFLPLPFLQPYFCSLRALVLISHRELAIKFVSVLQPLLQVAATSPSLEYLSIELPDYGKNPHGNRRRLQLPPFKRLQYLQVVYEYDSIDSLHEPPALLLPILHIAESAPVRELCLCSDVCHTDDQPPQRTRAATDLDSFLARFLESGERQARGISRHARSIAAASVPIGTTGGQFLL</sequence>
<keyword evidence="2" id="KW-1185">Reference proteome</keyword>
<dbReference type="OrthoDB" id="2921488at2759"/>
<proteinExistence type="predicted"/>
<dbReference type="EMBL" id="JACAZF010000003">
    <property type="protein sequence ID" value="KAF7310307.1"/>
    <property type="molecule type" value="Genomic_DNA"/>
</dbReference>
<dbReference type="AlphaFoldDB" id="A0A8H6WA25"/>
<gene>
    <name evidence="1" type="ORF">MIND_00404800</name>
</gene>
<evidence type="ECO:0000313" key="2">
    <source>
        <dbReference type="Proteomes" id="UP000636479"/>
    </source>
</evidence>
<comment type="caution">
    <text evidence="1">The sequence shown here is derived from an EMBL/GenBank/DDBJ whole genome shotgun (WGS) entry which is preliminary data.</text>
</comment>